<dbReference type="PANTHER" id="PTHR33450">
    <property type="entry name" value="EMB|CAB67623.1-RELATED"/>
    <property type="match status" value="1"/>
</dbReference>
<dbReference type="AlphaFoldDB" id="A0A3B6KLC9"/>
<evidence type="ECO:0000313" key="1">
    <source>
        <dbReference type="EnsemblPlants" id="TraesCS5A02G293900.1"/>
    </source>
</evidence>
<dbReference type="PANTHER" id="PTHR33450:SF22">
    <property type="match status" value="1"/>
</dbReference>
<dbReference type="OMA" id="ACDQEDG"/>
<protein>
    <submittedName>
        <fullName evidence="1">Uncharacterized protein</fullName>
    </submittedName>
</protein>
<dbReference type="EnsemblPlants" id="TraesCS5A02G293900.1">
    <property type="protein sequence ID" value="TraesCS5A02G293900.1"/>
    <property type="gene ID" value="TraesCS5A02G293900"/>
</dbReference>
<dbReference type="Gramene" id="TraesCLE_scaffold_087471_01G000200.1">
    <property type="protein sequence ID" value="TraesCLE_scaffold_087471_01G000200.1"/>
    <property type="gene ID" value="TraesCLE_scaffold_087471_01G000200"/>
</dbReference>
<dbReference type="OrthoDB" id="662547at2759"/>
<keyword evidence="2" id="KW-1185">Reference proteome</keyword>
<reference evidence="1" key="1">
    <citation type="submission" date="2018-08" db="EMBL/GenBank/DDBJ databases">
        <authorList>
            <person name="Rossello M."/>
        </authorList>
    </citation>
    <scope>NUCLEOTIDE SEQUENCE [LARGE SCALE GENOMIC DNA]</scope>
    <source>
        <strain evidence="1">cv. Chinese Spring</strain>
    </source>
</reference>
<reference evidence="1" key="2">
    <citation type="submission" date="2018-10" db="UniProtKB">
        <authorList>
            <consortium name="EnsemblPlants"/>
        </authorList>
    </citation>
    <scope>IDENTIFICATION</scope>
</reference>
<accession>A0A3B6KLC9</accession>
<evidence type="ECO:0000313" key="2">
    <source>
        <dbReference type="Proteomes" id="UP000019116"/>
    </source>
</evidence>
<dbReference type="Gramene" id="TraesCS5A02G293900.1">
    <property type="protein sequence ID" value="TraesCS5A02G293900.1"/>
    <property type="gene ID" value="TraesCS5A02G293900"/>
</dbReference>
<name>A0A3B6KLC9_WHEAT</name>
<dbReference type="Gramene" id="TraesLDM5A03G02699210.1">
    <property type="protein sequence ID" value="TraesLDM5A03G02699210.1"/>
    <property type="gene ID" value="TraesLDM5A03G02699210"/>
</dbReference>
<dbReference type="Gramene" id="TraesSTA5A03G02687240.1">
    <property type="protein sequence ID" value="TraesSTA5A03G02687240.1"/>
    <property type="gene ID" value="TraesSTA5A03G02687240"/>
</dbReference>
<proteinExistence type="predicted"/>
<dbReference type="Gramene" id="TraesNOR5A03G02718780.1">
    <property type="protein sequence ID" value="TraesNOR5A03G02718780.1"/>
    <property type="gene ID" value="TraesNOR5A03G02718780"/>
</dbReference>
<dbReference type="Gramene" id="TraesCS5A03G0716800.1">
    <property type="protein sequence ID" value="TraesCS5A03G0716800.1.CDS"/>
    <property type="gene ID" value="TraesCS5A03G0716800"/>
</dbReference>
<dbReference type="Proteomes" id="UP000019116">
    <property type="component" value="Chromosome 5A"/>
</dbReference>
<sequence length="220" mass="24880">MAFQSRKLPLVGFSCGGHPRKEVVELEVDDDANMEEEEVMKIGKTTEILKKAAAMCKSKTTRLLVLASLQRCRMAAAAVVSHKIHTRILADRNRVDSHKPLTMRTIEKRPVIVHGGDLVLAGNLSQQLAMLTQEEGHGGCPADWTLHPLFNDDHNNFFYTDDDDVLLDACDQEDGDLLSVMDVIRSNREVEGLEFNREEEIDMAADMFIRRFRQRLNNGF</sequence>
<organism evidence="1">
    <name type="scientific">Triticum aestivum</name>
    <name type="common">Wheat</name>
    <dbReference type="NCBI Taxonomy" id="4565"/>
    <lineage>
        <taxon>Eukaryota</taxon>
        <taxon>Viridiplantae</taxon>
        <taxon>Streptophyta</taxon>
        <taxon>Embryophyta</taxon>
        <taxon>Tracheophyta</taxon>
        <taxon>Spermatophyta</taxon>
        <taxon>Magnoliopsida</taxon>
        <taxon>Liliopsida</taxon>
        <taxon>Poales</taxon>
        <taxon>Poaceae</taxon>
        <taxon>BOP clade</taxon>
        <taxon>Pooideae</taxon>
        <taxon>Triticodae</taxon>
        <taxon>Triticeae</taxon>
        <taxon>Triticinae</taxon>
        <taxon>Triticum</taxon>
    </lineage>
</organism>